<sequence>MVTQRGIEANPSKIKAILDMKAPSNINEVQRLTGRIAALSRFISKSAEKNLPFFKVLRKIRNFEWDTACQQAFEELNDYLAQLPLLVKPCPGDTLYLYLSVMPQVVSSVLIREEEGRQMPIYYVSKVLNGAKGRYALIEKMALALVVTARKLRPYFLTHPVGVKINMPLKQTLGKPATSGRLIK</sequence>
<dbReference type="EMBL" id="JACGWN010000003">
    <property type="protein sequence ID" value="KAL0455922.1"/>
    <property type="molecule type" value="Genomic_DNA"/>
</dbReference>
<evidence type="ECO:0000313" key="2">
    <source>
        <dbReference type="EMBL" id="KAL0455922.1"/>
    </source>
</evidence>
<evidence type="ECO:0000259" key="1">
    <source>
        <dbReference type="Pfam" id="PF17919"/>
    </source>
</evidence>
<gene>
    <name evidence="2" type="ORF">Slati_0931400</name>
</gene>
<proteinExistence type="predicted"/>
<dbReference type="AlphaFoldDB" id="A0AAW2XP58"/>
<reference evidence="2" key="2">
    <citation type="journal article" date="2024" name="Plant">
        <title>Genomic evolution and insights into agronomic trait innovations of Sesamum species.</title>
        <authorList>
            <person name="Miao H."/>
            <person name="Wang L."/>
            <person name="Qu L."/>
            <person name="Liu H."/>
            <person name="Sun Y."/>
            <person name="Le M."/>
            <person name="Wang Q."/>
            <person name="Wei S."/>
            <person name="Zheng Y."/>
            <person name="Lin W."/>
            <person name="Duan Y."/>
            <person name="Cao H."/>
            <person name="Xiong S."/>
            <person name="Wang X."/>
            <person name="Wei L."/>
            <person name="Li C."/>
            <person name="Ma Q."/>
            <person name="Ju M."/>
            <person name="Zhao R."/>
            <person name="Li G."/>
            <person name="Mu C."/>
            <person name="Tian Q."/>
            <person name="Mei H."/>
            <person name="Zhang T."/>
            <person name="Gao T."/>
            <person name="Zhang H."/>
        </authorList>
    </citation>
    <scope>NUCLEOTIDE SEQUENCE</scope>
    <source>
        <strain evidence="2">KEN1</strain>
    </source>
</reference>
<accession>A0AAW2XP58</accession>
<dbReference type="Gene3D" id="3.30.70.270">
    <property type="match status" value="1"/>
</dbReference>
<dbReference type="PANTHER" id="PTHR48475:SF2">
    <property type="entry name" value="RIBONUCLEASE H"/>
    <property type="match status" value="1"/>
</dbReference>
<dbReference type="InterPro" id="IPR041577">
    <property type="entry name" value="RT_RNaseH_2"/>
</dbReference>
<dbReference type="PANTHER" id="PTHR48475">
    <property type="entry name" value="RIBONUCLEASE H"/>
    <property type="match status" value="1"/>
</dbReference>
<comment type="caution">
    <text evidence="2">The sequence shown here is derived from an EMBL/GenBank/DDBJ whole genome shotgun (WGS) entry which is preliminary data.</text>
</comment>
<reference evidence="2" key="1">
    <citation type="submission" date="2020-06" db="EMBL/GenBank/DDBJ databases">
        <authorList>
            <person name="Li T."/>
            <person name="Hu X."/>
            <person name="Zhang T."/>
            <person name="Song X."/>
            <person name="Zhang H."/>
            <person name="Dai N."/>
            <person name="Sheng W."/>
            <person name="Hou X."/>
            <person name="Wei L."/>
        </authorList>
    </citation>
    <scope>NUCLEOTIDE SEQUENCE</scope>
    <source>
        <strain evidence="2">KEN1</strain>
        <tissue evidence="2">Leaf</tissue>
    </source>
</reference>
<name>A0AAW2XP58_9LAMI</name>
<protein>
    <recommendedName>
        <fullName evidence="1">Reverse transcriptase/retrotransposon-derived protein RNase H-like domain-containing protein</fullName>
    </recommendedName>
</protein>
<dbReference type="InterPro" id="IPR043128">
    <property type="entry name" value="Rev_trsase/Diguanyl_cyclase"/>
</dbReference>
<feature type="domain" description="Reverse transcriptase/retrotransposon-derived protein RNase H-like" evidence="1">
    <location>
        <begin position="65"/>
        <end position="161"/>
    </location>
</feature>
<dbReference type="InterPro" id="IPR043502">
    <property type="entry name" value="DNA/RNA_pol_sf"/>
</dbReference>
<organism evidence="2">
    <name type="scientific">Sesamum latifolium</name>
    <dbReference type="NCBI Taxonomy" id="2727402"/>
    <lineage>
        <taxon>Eukaryota</taxon>
        <taxon>Viridiplantae</taxon>
        <taxon>Streptophyta</taxon>
        <taxon>Embryophyta</taxon>
        <taxon>Tracheophyta</taxon>
        <taxon>Spermatophyta</taxon>
        <taxon>Magnoliopsida</taxon>
        <taxon>eudicotyledons</taxon>
        <taxon>Gunneridae</taxon>
        <taxon>Pentapetalae</taxon>
        <taxon>asterids</taxon>
        <taxon>lamiids</taxon>
        <taxon>Lamiales</taxon>
        <taxon>Pedaliaceae</taxon>
        <taxon>Sesamum</taxon>
    </lineage>
</organism>
<dbReference type="SUPFAM" id="SSF56672">
    <property type="entry name" value="DNA/RNA polymerases"/>
    <property type="match status" value="1"/>
</dbReference>
<dbReference type="Pfam" id="PF17919">
    <property type="entry name" value="RT_RNaseH_2"/>
    <property type="match status" value="1"/>
</dbReference>